<dbReference type="PANTHER" id="PTHR35563">
    <property type="entry name" value="BARREL METAL-DEPENDENT HYDROLASE, PUTATIVE (AFU_ORTHOLOGUE AFUA_1G16240)-RELATED"/>
    <property type="match status" value="1"/>
</dbReference>
<accession>A0ABR1WIU3</accession>
<dbReference type="SUPFAM" id="SSF51556">
    <property type="entry name" value="Metallo-dependent hydrolases"/>
    <property type="match status" value="1"/>
</dbReference>
<name>A0ABR1WIU3_9PEZI</name>
<keyword evidence="3" id="KW-1185">Reference proteome</keyword>
<reference evidence="2 3" key="1">
    <citation type="submission" date="2023-01" db="EMBL/GenBank/DDBJ databases">
        <title>Analysis of 21 Apiospora genomes using comparative genomics revels a genus with tremendous synthesis potential of carbohydrate active enzymes and secondary metabolites.</title>
        <authorList>
            <person name="Sorensen T."/>
        </authorList>
    </citation>
    <scope>NUCLEOTIDE SEQUENCE [LARGE SCALE GENOMIC DNA]</scope>
    <source>
        <strain evidence="2 3">CBS 83171</strain>
    </source>
</reference>
<comment type="caution">
    <text evidence="2">The sequence shown here is derived from an EMBL/GenBank/DDBJ whole genome shotgun (WGS) entry which is preliminary data.</text>
</comment>
<evidence type="ECO:0000313" key="2">
    <source>
        <dbReference type="EMBL" id="KAK8082400.1"/>
    </source>
</evidence>
<dbReference type="InterPro" id="IPR052358">
    <property type="entry name" value="Aro_Compnd_Degr_Hydrolases"/>
</dbReference>
<protein>
    <recommendedName>
        <fullName evidence="1">Amidohydrolase-related domain-containing protein</fullName>
    </recommendedName>
</protein>
<organism evidence="2 3">
    <name type="scientific">Apiospora saccharicola</name>
    <dbReference type="NCBI Taxonomy" id="335842"/>
    <lineage>
        <taxon>Eukaryota</taxon>
        <taxon>Fungi</taxon>
        <taxon>Dikarya</taxon>
        <taxon>Ascomycota</taxon>
        <taxon>Pezizomycotina</taxon>
        <taxon>Sordariomycetes</taxon>
        <taxon>Xylariomycetidae</taxon>
        <taxon>Amphisphaeriales</taxon>
        <taxon>Apiosporaceae</taxon>
        <taxon>Apiospora</taxon>
    </lineage>
</organism>
<gene>
    <name evidence="2" type="ORF">PG996_001181</name>
</gene>
<evidence type="ECO:0000259" key="1">
    <source>
        <dbReference type="Pfam" id="PF04909"/>
    </source>
</evidence>
<dbReference type="Gene3D" id="3.20.20.140">
    <property type="entry name" value="Metal-dependent hydrolases"/>
    <property type="match status" value="1"/>
</dbReference>
<dbReference type="PANTHER" id="PTHR35563:SF2">
    <property type="entry name" value="BARREL METAL-DEPENDENT HYDROLASE, PUTATIVE (AFU_ORTHOLOGUE AFUA_1G16240)-RELATED"/>
    <property type="match status" value="1"/>
</dbReference>
<proteinExistence type="predicted"/>
<evidence type="ECO:0000313" key="3">
    <source>
        <dbReference type="Proteomes" id="UP001446871"/>
    </source>
</evidence>
<dbReference type="Pfam" id="PF04909">
    <property type="entry name" value="Amidohydro_2"/>
    <property type="match status" value="1"/>
</dbReference>
<dbReference type="Proteomes" id="UP001446871">
    <property type="component" value="Unassembled WGS sequence"/>
</dbReference>
<dbReference type="InterPro" id="IPR032466">
    <property type="entry name" value="Metal_Hydrolase"/>
</dbReference>
<dbReference type="EMBL" id="JAQQWM010000001">
    <property type="protein sequence ID" value="KAK8082400.1"/>
    <property type="molecule type" value="Genomic_DNA"/>
</dbReference>
<feature type="domain" description="Amidohydrolase-related" evidence="1">
    <location>
        <begin position="11"/>
        <end position="290"/>
    </location>
</feature>
<sequence>MTERITPLHSWDSHVHCFNPAKHPFKPSRSYTPEAAPLNALVESTYADRIMMVQASIEDGPAGLIDNLIEARVQYPDRLFRGTIFTDPEPDRALEKLLGPGDFARFHGAGVRSIRIHGSYGGHGEDATWFRRAAQLEGVARYGWSLSAQLSLRMWAAVAEFLLNNEELRSVRIIADHNGSATPEDVSSPEFEAFLGLLAADRISVKIEALHRRAPDDIRRMETVVRELAASAPAGIIWGSDWPHVDSSQAGETPSPPLPVDTAGELQALKSWLSEEEWNNMFVSNPARLFYN</sequence>
<dbReference type="InterPro" id="IPR006680">
    <property type="entry name" value="Amidohydro-rel"/>
</dbReference>